<proteinExistence type="predicted"/>
<protein>
    <submittedName>
        <fullName evidence="2">Uncharacterized protein</fullName>
    </submittedName>
</protein>
<dbReference type="AlphaFoldDB" id="A0A0C3QA04"/>
<dbReference type="OrthoDB" id="3266957at2759"/>
<reference evidence="3" key="2">
    <citation type="submission" date="2015-01" db="EMBL/GenBank/DDBJ databases">
        <title>Evolutionary Origins and Diversification of the Mycorrhizal Mutualists.</title>
        <authorList>
            <consortium name="DOE Joint Genome Institute"/>
            <consortium name="Mycorrhizal Genomics Consortium"/>
            <person name="Kohler A."/>
            <person name="Kuo A."/>
            <person name="Nagy L.G."/>
            <person name="Floudas D."/>
            <person name="Copeland A."/>
            <person name="Barry K.W."/>
            <person name="Cichocki N."/>
            <person name="Veneault-Fourrey C."/>
            <person name="LaButti K."/>
            <person name="Lindquist E.A."/>
            <person name="Lipzen A."/>
            <person name="Lundell T."/>
            <person name="Morin E."/>
            <person name="Murat C."/>
            <person name="Riley R."/>
            <person name="Ohm R."/>
            <person name="Sun H."/>
            <person name="Tunlid A."/>
            <person name="Henrissat B."/>
            <person name="Grigoriev I.V."/>
            <person name="Hibbett D.S."/>
            <person name="Martin F."/>
        </authorList>
    </citation>
    <scope>NUCLEOTIDE SEQUENCE [LARGE SCALE GENOMIC DNA]</scope>
    <source>
        <strain evidence="3">MUT 4182</strain>
    </source>
</reference>
<evidence type="ECO:0000256" key="1">
    <source>
        <dbReference type="SAM" id="MobiDB-lite"/>
    </source>
</evidence>
<dbReference type="Proteomes" id="UP000054248">
    <property type="component" value="Unassembled WGS sequence"/>
</dbReference>
<evidence type="ECO:0000313" key="2">
    <source>
        <dbReference type="EMBL" id="KIO21591.1"/>
    </source>
</evidence>
<sequence length="144" mass="16700">MYVKEKTQQNTELIPRPDGERGKKGWTLRKALQLDGNTDLYLTILASVREAITAAGLDWTKTFHRQEPSRLTDCYRLIKDQNQYLKRFEGDWPARELVISAMQNKRKTRNRRKKAGGSGLPGDESMRNNVNNEDLDDDDEEDED</sequence>
<name>A0A0C3QA04_9AGAM</name>
<gene>
    <name evidence="2" type="ORF">M407DRAFT_125472</name>
</gene>
<accession>A0A0C3QA04</accession>
<feature type="region of interest" description="Disordered" evidence="1">
    <location>
        <begin position="103"/>
        <end position="144"/>
    </location>
</feature>
<dbReference type="EMBL" id="KN823134">
    <property type="protein sequence ID" value="KIO21591.1"/>
    <property type="molecule type" value="Genomic_DNA"/>
</dbReference>
<evidence type="ECO:0000313" key="3">
    <source>
        <dbReference type="Proteomes" id="UP000054248"/>
    </source>
</evidence>
<feature type="compositionally biased region" description="Acidic residues" evidence="1">
    <location>
        <begin position="133"/>
        <end position="144"/>
    </location>
</feature>
<reference evidence="2 3" key="1">
    <citation type="submission" date="2014-04" db="EMBL/GenBank/DDBJ databases">
        <authorList>
            <consortium name="DOE Joint Genome Institute"/>
            <person name="Kuo A."/>
            <person name="Girlanda M."/>
            <person name="Perotto S."/>
            <person name="Kohler A."/>
            <person name="Nagy L.G."/>
            <person name="Floudas D."/>
            <person name="Copeland A."/>
            <person name="Barry K.W."/>
            <person name="Cichocki N."/>
            <person name="Veneault-Fourrey C."/>
            <person name="LaButti K."/>
            <person name="Lindquist E.A."/>
            <person name="Lipzen A."/>
            <person name="Lundell T."/>
            <person name="Morin E."/>
            <person name="Murat C."/>
            <person name="Sun H."/>
            <person name="Tunlid A."/>
            <person name="Henrissat B."/>
            <person name="Grigoriev I.V."/>
            <person name="Hibbett D.S."/>
            <person name="Martin F."/>
            <person name="Nordberg H.P."/>
            <person name="Cantor M.N."/>
            <person name="Hua S.X."/>
        </authorList>
    </citation>
    <scope>NUCLEOTIDE SEQUENCE [LARGE SCALE GENOMIC DNA]</scope>
    <source>
        <strain evidence="2 3">MUT 4182</strain>
    </source>
</reference>
<dbReference type="HOGENOM" id="CLU_1797859_0_0_1"/>
<dbReference type="STRING" id="1051891.A0A0C3QA04"/>
<feature type="region of interest" description="Disordered" evidence="1">
    <location>
        <begin position="1"/>
        <end position="21"/>
    </location>
</feature>
<feature type="compositionally biased region" description="Basic residues" evidence="1">
    <location>
        <begin position="104"/>
        <end position="115"/>
    </location>
</feature>
<keyword evidence="3" id="KW-1185">Reference proteome</keyword>
<organism evidence="2 3">
    <name type="scientific">Tulasnella calospora MUT 4182</name>
    <dbReference type="NCBI Taxonomy" id="1051891"/>
    <lineage>
        <taxon>Eukaryota</taxon>
        <taxon>Fungi</taxon>
        <taxon>Dikarya</taxon>
        <taxon>Basidiomycota</taxon>
        <taxon>Agaricomycotina</taxon>
        <taxon>Agaricomycetes</taxon>
        <taxon>Cantharellales</taxon>
        <taxon>Tulasnellaceae</taxon>
        <taxon>Tulasnella</taxon>
    </lineage>
</organism>